<protein>
    <submittedName>
        <fullName evidence="1">Lipoprotein</fullName>
    </submittedName>
</protein>
<organism evidence="1">
    <name type="scientific">Mesocestoides corti</name>
    <name type="common">Flatworm</name>
    <dbReference type="NCBI Taxonomy" id="53468"/>
    <lineage>
        <taxon>Eukaryota</taxon>
        <taxon>Metazoa</taxon>
        <taxon>Spiralia</taxon>
        <taxon>Lophotrochozoa</taxon>
        <taxon>Platyhelminthes</taxon>
        <taxon>Cestoda</taxon>
        <taxon>Eucestoda</taxon>
        <taxon>Cyclophyllidea</taxon>
        <taxon>Mesocestoididae</taxon>
        <taxon>Mesocestoides</taxon>
    </lineage>
</organism>
<accession>A0A5K3G289</accession>
<sequence length="65" mass="7350">MAIGSACTRYQYAPENGFSGIMTFKIGIAMHNVDTMHDHVKYDERNKARQPALLTQSKHFESAFS</sequence>
<evidence type="ECO:0000313" key="1">
    <source>
        <dbReference type="WBParaSite" id="MCU_013107-RA"/>
    </source>
</evidence>
<reference evidence="1" key="1">
    <citation type="submission" date="2019-11" db="UniProtKB">
        <authorList>
            <consortium name="WormBaseParasite"/>
        </authorList>
    </citation>
    <scope>IDENTIFICATION</scope>
</reference>
<proteinExistence type="predicted"/>
<dbReference type="WBParaSite" id="MCU_013107-RA">
    <property type="protein sequence ID" value="MCU_013107-RA"/>
    <property type="gene ID" value="MCU_013107"/>
</dbReference>
<name>A0A5K3G289_MESCO</name>
<dbReference type="AlphaFoldDB" id="A0A5K3G289"/>